<dbReference type="Proteomes" id="UP000292858">
    <property type="component" value="Unassembled WGS sequence"/>
</dbReference>
<reference evidence="2 3" key="1">
    <citation type="submission" date="2019-02" db="EMBL/GenBank/DDBJ databases">
        <title>Thermus sp. a novel from hot spring.</title>
        <authorList>
            <person name="Zhao Z."/>
        </authorList>
    </citation>
    <scope>NUCLEOTIDE SEQUENCE [LARGE SCALE GENOMIC DNA]</scope>
    <source>
        <strain evidence="2 3">CFH 72773T</strain>
    </source>
</reference>
<dbReference type="AlphaFoldDB" id="A0A4Q9B5Q7"/>
<accession>A0A4Q9B5Q7</accession>
<dbReference type="EMBL" id="SIJL01000004">
    <property type="protein sequence ID" value="TBH20953.1"/>
    <property type="molecule type" value="Genomic_DNA"/>
</dbReference>
<dbReference type="InterPro" id="IPR025877">
    <property type="entry name" value="MobA-like_NTP_Trfase"/>
</dbReference>
<dbReference type="Gene3D" id="3.90.550.10">
    <property type="entry name" value="Spore Coat Polysaccharide Biosynthesis Protein SpsA, Chain A"/>
    <property type="match status" value="1"/>
</dbReference>
<dbReference type="PANTHER" id="PTHR43777">
    <property type="entry name" value="MOLYBDENUM COFACTOR CYTIDYLYLTRANSFERASE"/>
    <property type="match status" value="1"/>
</dbReference>
<evidence type="ECO:0000313" key="3">
    <source>
        <dbReference type="Proteomes" id="UP000292858"/>
    </source>
</evidence>
<sequence length="256" mass="26939">MIHGLLLAAGASRRLGVPKLLLPAPGGTLLRRAARLLREAVPGKVVVVLGREAFLHRRALEGLKGVRAVANPHPSLGLSQSLKRGLGALPPGPVLAVPADQAGLEAGHLRALLEAFREPGVLAARGGEALSPAVLGEAARRRAGTLAGDRGAKGLLLELGAGLVDLGEGVWSWDVDTWEDYKALLRAWGWRPEGLPLPERTPYPALLARPREQLGPAWLAYGRAGAYRGAFGLLLAHPDRLALLSRAALTLLDLGL</sequence>
<evidence type="ECO:0000259" key="1">
    <source>
        <dbReference type="Pfam" id="PF12804"/>
    </source>
</evidence>
<dbReference type="Pfam" id="PF12804">
    <property type="entry name" value="NTP_transf_3"/>
    <property type="match status" value="1"/>
</dbReference>
<dbReference type="RefSeq" id="WP_130840872.1">
    <property type="nucleotide sequence ID" value="NZ_SIJL01000004.1"/>
</dbReference>
<dbReference type="PANTHER" id="PTHR43777:SF1">
    <property type="entry name" value="MOLYBDENUM COFACTOR CYTIDYLYLTRANSFERASE"/>
    <property type="match status" value="1"/>
</dbReference>
<feature type="domain" description="MobA-like NTP transferase" evidence="1">
    <location>
        <begin position="4"/>
        <end position="158"/>
    </location>
</feature>
<keyword evidence="3" id="KW-1185">Reference proteome</keyword>
<dbReference type="SUPFAM" id="SSF53448">
    <property type="entry name" value="Nucleotide-diphospho-sugar transferases"/>
    <property type="match status" value="1"/>
</dbReference>
<evidence type="ECO:0000313" key="2">
    <source>
        <dbReference type="EMBL" id="TBH20953.1"/>
    </source>
</evidence>
<dbReference type="GO" id="GO:0016779">
    <property type="term" value="F:nucleotidyltransferase activity"/>
    <property type="evidence" value="ECO:0007669"/>
    <property type="project" value="UniProtKB-ARBA"/>
</dbReference>
<gene>
    <name evidence="2" type="ORF">ETP66_04030</name>
</gene>
<comment type="caution">
    <text evidence="2">The sequence shown here is derived from an EMBL/GenBank/DDBJ whole genome shotgun (WGS) entry which is preliminary data.</text>
</comment>
<dbReference type="InterPro" id="IPR029044">
    <property type="entry name" value="Nucleotide-diphossugar_trans"/>
</dbReference>
<proteinExistence type="predicted"/>
<organism evidence="2 3">
    <name type="scientific">Thermus thermamylovorans</name>
    <dbReference type="NCBI Taxonomy" id="2509362"/>
    <lineage>
        <taxon>Bacteria</taxon>
        <taxon>Thermotogati</taxon>
        <taxon>Deinococcota</taxon>
        <taxon>Deinococci</taxon>
        <taxon>Thermales</taxon>
        <taxon>Thermaceae</taxon>
        <taxon>Thermus</taxon>
    </lineage>
</organism>
<name>A0A4Q9B5Q7_9DEIN</name>
<protein>
    <recommendedName>
        <fullName evidence="1">MobA-like NTP transferase domain-containing protein</fullName>
    </recommendedName>
</protein>
<dbReference type="OrthoDB" id="285216at2"/>